<comment type="function">
    <text evidence="4">Catalyzes the interconversion of L-alanine and D-alanine. May also act on other amino acids.</text>
</comment>
<sequence length="385" mass="42900">MNSFYRNTWAEIDLEAVSHNVNCLKEWLPKGKQIMAVVKANGYGHGDIEVAKEAIQAGATFLGVALLDEGIKLRANGIKVPILVLGDVPPSYVDIAAEYDISLTLHNESWLREASKYDLKKPLSLHMKIDTGMNRIGFKEKDVMERVVSKVKQSSHFVLEGIFTHFATADELHSEYYEEQNKCFVETVYYLKSKGVCPPNVHCANSASTLRLPHDCFTMVRFGISMYGLSPSPEMKKVLPFTLKPVLSLYTSLTHVKSLEEGESISYGATYTTKKEEWIGTVPIGYADGWLRGLQGFTALMNGEEVQNVGRICMDQLMFRLPRDAAVGTKVTLIGHDGGKSISADDIASYLNTINYEVTCMISDRVPRVYKRADKVVKVINNVLA</sequence>
<comment type="pathway">
    <text evidence="4">Amino-acid biosynthesis; D-alanine biosynthesis; D-alanine from L-alanine: step 1/1.</text>
</comment>
<dbReference type="EC" id="5.1.1.1" evidence="4"/>
<dbReference type="InterPro" id="IPR029066">
    <property type="entry name" value="PLP-binding_barrel"/>
</dbReference>
<dbReference type="PROSITE" id="PS00395">
    <property type="entry name" value="ALANINE_RACEMASE"/>
    <property type="match status" value="1"/>
</dbReference>
<dbReference type="Pfam" id="PF01168">
    <property type="entry name" value="Ala_racemase_N"/>
    <property type="match status" value="1"/>
</dbReference>
<feature type="active site" description="Proton acceptor; specific for L-alanine" evidence="4">
    <location>
        <position position="267"/>
    </location>
</feature>
<evidence type="ECO:0000313" key="6">
    <source>
        <dbReference type="EMBL" id="SFQ85453.1"/>
    </source>
</evidence>
<dbReference type="SMART" id="SM01005">
    <property type="entry name" value="Ala_racemase_C"/>
    <property type="match status" value="1"/>
</dbReference>
<dbReference type="Gene3D" id="2.40.37.10">
    <property type="entry name" value="Lyase, Ornithine Decarboxylase, Chain A, domain 1"/>
    <property type="match status" value="1"/>
</dbReference>
<evidence type="ECO:0000256" key="2">
    <source>
        <dbReference type="ARBA" id="ARBA00022898"/>
    </source>
</evidence>
<evidence type="ECO:0000256" key="3">
    <source>
        <dbReference type="ARBA" id="ARBA00023235"/>
    </source>
</evidence>
<dbReference type="NCBIfam" id="TIGR00492">
    <property type="entry name" value="alr"/>
    <property type="match status" value="1"/>
</dbReference>
<keyword evidence="3 4" id="KW-0413">Isomerase</keyword>
<dbReference type="InterPro" id="IPR009006">
    <property type="entry name" value="Ala_racemase/Decarboxylase_C"/>
</dbReference>
<feature type="binding site" evidence="4">
    <location>
        <position position="314"/>
    </location>
    <ligand>
        <name>substrate</name>
    </ligand>
</feature>
<dbReference type="PANTHER" id="PTHR30511">
    <property type="entry name" value="ALANINE RACEMASE"/>
    <property type="match status" value="1"/>
</dbReference>
<reference evidence="6 7" key="1">
    <citation type="submission" date="2016-10" db="EMBL/GenBank/DDBJ databases">
        <authorList>
            <person name="Varghese N."/>
            <person name="Submissions S."/>
        </authorList>
    </citation>
    <scope>NUCLEOTIDE SEQUENCE [LARGE SCALE GENOMIC DNA]</scope>
    <source>
        <strain evidence="6 7">DSM 13796</strain>
    </source>
</reference>
<feature type="modified residue" description="N6-(pyridoxal phosphate)lysine" evidence="4">
    <location>
        <position position="39"/>
    </location>
</feature>
<comment type="catalytic activity">
    <reaction evidence="4">
        <text>L-alanine = D-alanine</text>
        <dbReference type="Rhea" id="RHEA:20249"/>
        <dbReference type="ChEBI" id="CHEBI:57416"/>
        <dbReference type="ChEBI" id="CHEBI:57972"/>
        <dbReference type="EC" id="5.1.1.1"/>
    </reaction>
</comment>
<comment type="caution">
    <text evidence="6">The sequence shown here is derived from an EMBL/GenBank/DDBJ whole genome shotgun (WGS) entry which is preliminary data.</text>
</comment>
<protein>
    <recommendedName>
        <fullName evidence="4">Alanine racemase</fullName>
        <ecNumber evidence="4">5.1.1.1</ecNumber>
    </recommendedName>
</protein>
<name>A0A1I6BX30_9BACI</name>
<gene>
    <name evidence="6" type="ORF">SAMN02745910_04395</name>
</gene>
<comment type="similarity">
    <text evidence="4">Belongs to the alanine racemase family.</text>
</comment>
<evidence type="ECO:0000256" key="1">
    <source>
        <dbReference type="ARBA" id="ARBA00001933"/>
    </source>
</evidence>
<dbReference type="InterPro" id="IPR001608">
    <property type="entry name" value="Ala_racemase_N"/>
</dbReference>
<dbReference type="InterPro" id="IPR011079">
    <property type="entry name" value="Ala_racemase_C"/>
</dbReference>
<dbReference type="Pfam" id="PF00842">
    <property type="entry name" value="Ala_racemase_C"/>
    <property type="match status" value="1"/>
</dbReference>
<dbReference type="PRINTS" id="PR00992">
    <property type="entry name" value="ALARACEMASE"/>
</dbReference>
<feature type="active site" description="Proton acceptor; specific for D-alanine" evidence="4">
    <location>
        <position position="39"/>
    </location>
</feature>
<dbReference type="Proteomes" id="UP000182762">
    <property type="component" value="Unassembled WGS sequence"/>
</dbReference>
<feature type="domain" description="Alanine racemase C-terminal" evidence="5">
    <location>
        <begin position="246"/>
        <end position="371"/>
    </location>
</feature>
<dbReference type="SUPFAM" id="SSF50621">
    <property type="entry name" value="Alanine racemase C-terminal domain-like"/>
    <property type="match status" value="1"/>
</dbReference>
<dbReference type="SUPFAM" id="SSF51419">
    <property type="entry name" value="PLP-binding barrel"/>
    <property type="match status" value="1"/>
</dbReference>
<dbReference type="CDD" id="cd00430">
    <property type="entry name" value="PLPDE_III_AR"/>
    <property type="match status" value="1"/>
</dbReference>
<evidence type="ECO:0000313" key="7">
    <source>
        <dbReference type="Proteomes" id="UP000182762"/>
    </source>
</evidence>
<dbReference type="GeneID" id="93712934"/>
<evidence type="ECO:0000256" key="4">
    <source>
        <dbReference type="HAMAP-Rule" id="MF_01201"/>
    </source>
</evidence>
<keyword evidence="7" id="KW-1185">Reference proteome</keyword>
<keyword evidence="2 4" id="KW-0663">Pyridoxal phosphate</keyword>
<dbReference type="InterPro" id="IPR000821">
    <property type="entry name" value="Ala_racemase"/>
</dbReference>
<feature type="binding site" evidence="4">
    <location>
        <position position="135"/>
    </location>
    <ligand>
        <name>substrate</name>
    </ligand>
</feature>
<evidence type="ECO:0000259" key="5">
    <source>
        <dbReference type="SMART" id="SM01005"/>
    </source>
</evidence>
<dbReference type="RefSeq" id="WP_061802741.1">
    <property type="nucleotide sequence ID" value="NZ_FOXX01000015.1"/>
</dbReference>
<dbReference type="InterPro" id="IPR020622">
    <property type="entry name" value="Ala_racemase_pyridoxalP-BS"/>
</dbReference>
<dbReference type="HAMAP" id="MF_01201">
    <property type="entry name" value="Ala_racemase"/>
    <property type="match status" value="1"/>
</dbReference>
<proteinExistence type="inferred from homology"/>
<dbReference type="Gene3D" id="3.20.20.10">
    <property type="entry name" value="Alanine racemase"/>
    <property type="match status" value="1"/>
</dbReference>
<dbReference type="EMBL" id="FOXX01000015">
    <property type="protein sequence ID" value="SFQ85453.1"/>
    <property type="molecule type" value="Genomic_DNA"/>
</dbReference>
<organism evidence="6 7">
    <name type="scientific">Priestia endophytica DSM 13796</name>
    <dbReference type="NCBI Taxonomy" id="1121089"/>
    <lineage>
        <taxon>Bacteria</taxon>
        <taxon>Bacillati</taxon>
        <taxon>Bacillota</taxon>
        <taxon>Bacilli</taxon>
        <taxon>Bacillales</taxon>
        <taxon>Bacillaceae</taxon>
        <taxon>Priestia</taxon>
    </lineage>
</organism>
<accession>A0A1I6BX30</accession>
<dbReference type="PANTHER" id="PTHR30511:SF0">
    <property type="entry name" value="ALANINE RACEMASE, CATABOLIC-RELATED"/>
    <property type="match status" value="1"/>
</dbReference>
<comment type="cofactor">
    <cofactor evidence="1 4">
        <name>pyridoxal 5'-phosphate</name>
        <dbReference type="ChEBI" id="CHEBI:597326"/>
    </cofactor>
</comment>